<dbReference type="EMBL" id="KZ824953">
    <property type="protein sequence ID" value="RAH70647.1"/>
    <property type="molecule type" value="Genomic_DNA"/>
</dbReference>
<protein>
    <submittedName>
        <fullName evidence="1">Uncharacterized protein</fullName>
    </submittedName>
</protein>
<organism evidence="1 2">
    <name type="scientific">Aspergillus aculeatinus CBS 121060</name>
    <dbReference type="NCBI Taxonomy" id="1448322"/>
    <lineage>
        <taxon>Eukaryota</taxon>
        <taxon>Fungi</taxon>
        <taxon>Dikarya</taxon>
        <taxon>Ascomycota</taxon>
        <taxon>Pezizomycotina</taxon>
        <taxon>Eurotiomycetes</taxon>
        <taxon>Eurotiomycetidae</taxon>
        <taxon>Eurotiales</taxon>
        <taxon>Aspergillaceae</taxon>
        <taxon>Aspergillus</taxon>
        <taxon>Aspergillus subgen. Circumdati</taxon>
    </lineage>
</organism>
<evidence type="ECO:0000313" key="1">
    <source>
        <dbReference type="EMBL" id="RAH70647.1"/>
    </source>
</evidence>
<accession>A0ACD1HAR2</accession>
<sequence length="854" mass="95674">MSTFDGIVQEYPYIQIDHFRKSPDRPPPLVCFLSHVHSDHLQGLESFRAPFIYCSAATRELLLRLEKYPHRMNFSKGILESRRLHYKHLSKLLRPIPLNTPTEIDLTPRLSIRVTLLDANHCTGAVMFLIEGDGKAILYTGDIRAEPWWVNSIIRHPILIPYTLGTRQLDKIYLDTTFARPSHICRVFPSKAEGLAELLRKVETYPENTTFYFRAWTMGYEEVWMALSAALKSKVHVDRYQMDLYRSLAFSRVEGGINEVPSLCGFELGNRFVPGCLSEDERARIHSCEPGVQCSVARSKGTVYIMPVVNRTKDGSEMPELGAGGGGGDLYQIHELELPDKSALEQLEKLCFERIHDTQALSHTRQALIEAFESKRKVLPLDSFGLKDADEMPLEKLVKMLGRGRAEETQLPSDEHPTEGEALPKVIRFPYSRHSSYSELCDLVAAFKPKDIHPCTVDPVTWTEDISMQNLFGHLCSGTEFAHDQVMRDMISDDEELVHRRNRSRQAAPSATPQSSQQSSGMTLDTQQSEARKPSSSLPLPLPLPPPPPHPPHRNPTISSASSTEDLNLPSSFATINETTYNPTPFPHPNTTTTPSHPPIISPTTPQTAQTHRNTIRQAWTFLQTMPDSQREAYNLSSLPSSWPTLNEQASDEIVDHDLPPSTQLSPSSGDPFVEDNKTIPPSPATDTDTTPSPPTTTTTNPQLQPQDPHPISPNTQLQTTPVSDIQTHPTSSPEDEEEEDEEEEDFETLIDDLLTSPSPSPSPSPSTSSTTNNDKPIQQPPTKRHRPSTSTTTTTTQPTRKPKRRKQTQTQTQTRTRREDAYRAAQADSYEAWATAVALMSTGNNHSEVEMEL</sequence>
<evidence type="ECO:0000313" key="2">
    <source>
        <dbReference type="Proteomes" id="UP000249661"/>
    </source>
</evidence>
<name>A0ACD1HAR2_9EURO</name>
<gene>
    <name evidence="1" type="ORF">BO66DRAFT_420092</name>
</gene>
<dbReference type="Proteomes" id="UP000249661">
    <property type="component" value="Unassembled WGS sequence"/>
</dbReference>
<proteinExistence type="predicted"/>
<reference evidence="1" key="1">
    <citation type="submission" date="2018-02" db="EMBL/GenBank/DDBJ databases">
        <title>The genomes of Aspergillus section Nigri reveals drivers in fungal speciation.</title>
        <authorList>
            <consortium name="DOE Joint Genome Institute"/>
            <person name="Vesth T.C."/>
            <person name="Nybo J."/>
            <person name="Theobald S."/>
            <person name="Brandl J."/>
            <person name="Frisvad J.C."/>
            <person name="Nielsen K.F."/>
            <person name="Lyhne E.K."/>
            <person name="Kogle M.E."/>
            <person name="Kuo A."/>
            <person name="Riley R."/>
            <person name="Clum A."/>
            <person name="Nolan M."/>
            <person name="Lipzen A."/>
            <person name="Salamov A."/>
            <person name="Henrissat B."/>
            <person name="Wiebenga A."/>
            <person name="De vries R.P."/>
            <person name="Grigoriev I.V."/>
            <person name="Mortensen U.H."/>
            <person name="Andersen M.R."/>
            <person name="Baker S.E."/>
        </authorList>
    </citation>
    <scope>NUCLEOTIDE SEQUENCE</scope>
    <source>
        <strain evidence="1">CBS 121060</strain>
    </source>
</reference>
<keyword evidence="2" id="KW-1185">Reference proteome</keyword>